<gene>
    <name evidence="2" type="ORF">C0Q70_10701</name>
</gene>
<sequence length="201" mass="22918">MRLQELLQKKEKIIQGLHLKKRHTAAKNQHLALLQTTESVKQVQQEEGAVVDHTTTLNVAGVQSSAAASDLISESHASTLLSENTVGSQHTGEALQKLLKENQYLVIERDTMKEICDEKDAEIIQLQTRFFDAEYHWKEMVAAKEREIVRLLKQFQEEEDVSQDLQKKKEILEQDSADTNTKLLLISEEAGFHETTVRRGE</sequence>
<evidence type="ECO:0000313" key="3">
    <source>
        <dbReference type="Proteomes" id="UP000245119"/>
    </source>
</evidence>
<dbReference type="Proteomes" id="UP000245119">
    <property type="component" value="Linkage Group LG6"/>
</dbReference>
<name>A0A2T7P3X3_POMCA</name>
<protein>
    <submittedName>
        <fullName evidence="2">Uncharacterized protein</fullName>
    </submittedName>
</protein>
<evidence type="ECO:0000313" key="2">
    <source>
        <dbReference type="EMBL" id="PVD28119.1"/>
    </source>
</evidence>
<dbReference type="AlphaFoldDB" id="A0A2T7P3X3"/>
<keyword evidence="1" id="KW-0175">Coiled coil</keyword>
<evidence type="ECO:0000256" key="1">
    <source>
        <dbReference type="SAM" id="Coils"/>
    </source>
</evidence>
<organism evidence="2 3">
    <name type="scientific">Pomacea canaliculata</name>
    <name type="common">Golden apple snail</name>
    <dbReference type="NCBI Taxonomy" id="400727"/>
    <lineage>
        <taxon>Eukaryota</taxon>
        <taxon>Metazoa</taxon>
        <taxon>Spiralia</taxon>
        <taxon>Lophotrochozoa</taxon>
        <taxon>Mollusca</taxon>
        <taxon>Gastropoda</taxon>
        <taxon>Caenogastropoda</taxon>
        <taxon>Architaenioglossa</taxon>
        <taxon>Ampullarioidea</taxon>
        <taxon>Ampullariidae</taxon>
        <taxon>Pomacea</taxon>
    </lineage>
</organism>
<feature type="coiled-coil region" evidence="1">
    <location>
        <begin position="141"/>
        <end position="182"/>
    </location>
</feature>
<proteinExistence type="predicted"/>
<dbReference type="EMBL" id="PZQS01000006">
    <property type="protein sequence ID" value="PVD28119.1"/>
    <property type="molecule type" value="Genomic_DNA"/>
</dbReference>
<keyword evidence="3" id="KW-1185">Reference proteome</keyword>
<reference evidence="2 3" key="1">
    <citation type="submission" date="2018-04" db="EMBL/GenBank/DDBJ databases">
        <title>The genome of golden apple snail Pomacea canaliculata provides insight into stress tolerance and invasive adaptation.</title>
        <authorList>
            <person name="Liu C."/>
            <person name="Liu B."/>
            <person name="Ren Y."/>
            <person name="Zhang Y."/>
            <person name="Wang H."/>
            <person name="Li S."/>
            <person name="Jiang F."/>
            <person name="Yin L."/>
            <person name="Zhang G."/>
            <person name="Qian W."/>
            <person name="Fan W."/>
        </authorList>
    </citation>
    <scope>NUCLEOTIDE SEQUENCE [LARGE SCALE GENOMIC DNA]</scope>
    <source>
        <strain evidence="2">SZHN2017</strain>
        <tissue evidence="2">Muscle</tissue>
    </source>
</reference>
<dbReference type="OrthoDB" id="2441647at2759"/>
<accession>A0A2T7P3X3</accession>
<comment type="caution">
    <text evidence="2">The sequence shown here is derived from an EMBL/GenBank/DDBJ whole genome shotgun (WGS) entry which is preliminary data.</text>
</comment>